<dbReference type="InterPro" id="IPR003661">
    <property type="entry name" value="HisK_dim/P_dom"/>
</dbReference>
<evidence type="ECO:0000256" key="5">
    <source>
        <dbReference type="ARBA" id="ARBA00022741"/>
    </source>
</evidence>
<evidence type="ECO:0000256" key="1">
    <source>
        <dbReference type="ARBA" id="ARBA00000085"/>
    </source>
</evidence>
<dbReference type="Gene3D" id="3.30.450.20">
    <property type="entry name" value="PAS domain"/>
    <property type="match status" value="1"/>
</dbReference>
<dbReference type="PROSITE" id="PS50109">
    <property type="entry name" value="HIS_KIN"/>
    <property type="match status" value="1"/>
</dbReference>
<dbReference type="SUPFAM" id="SSF55874">
    <property type="entry name" value="ATPase domain of HSP90 chaperone/DNA topoisomerase II/histidine kinase"/>
    <property type="match status" value="1"/>
</dbReference>
<dbReference type="EC" id="2.7.13.3" evidence="2"/>
<dbReference type="InterPro" id="IPR003594">
    <property type="entry name" value="HATPase_dom"/>
</dbReference>
<feature type="transmembrane region" description="Helical" evidence="9">
    <location>
        <begin position="83"/>
        <end position="101"/>
    </location>
</feature>
<feature type="domain" description="Histidine kinase" evidence="10">
    <location>
        <begin position="328"/>
        <end position="539"/>
    </location>
</feature>
<keyword evidence="12" id="KW-1185">Reference proteome</keyword>
<dbReference type="InterPro" id="IPR050351">
    <property type="entry name" value="BphY/WalK/GraS-like"/>
</dbReference>
<name>A4ADU6_9GAMM</name>
<dbReference type="GO" id="GO:0007234">
    <property type="term" value="P:osmosensory signaling via phosphorelay pathway"/>
    <property type="evidence" value="ECO:0007669"/>
    <property type="project" value="TreeGrafter"/>
</dbReference>
<keyword evidence="7" id="KW-0067">ATP-binding</keyword>
<dbReference type="PANTHER" id="PTHR42878">
    <property type="entry name" value="TWO-COMPONENT HISTIDINE KINASE"/>
    <property type="match status" value="1"/>
</dbReference>
<dbReference type="SUPFAM" id="SSF47384">
    <property type="entry name" value="Homodimeric domain of signal transducing histidine kinase"/>
    <property type="match status" value="1"/>
</dbReference>
<dbReference type="Proteomes" id="UP000019205">
    <property type="component" value="Chromosome"/>
</dbReference>
<dbReference type="Gene3D" id="1.10.287.130">
    <property type="match status" value="1"/>
</dbReference>
<evidence type="ECO:0000256" key="9">
    <source>
        <dbReference type="SAM" id="Phobius"/>
    </source>
</evidence>
<keyword evidence="4 11" id="KW-0808">Transferase</keyword>
<keyword evidence="9" id="KW-0472">Membrane</keyword>
<reference evidence="11 12" key="2">
    <citation type="journal article" date="2009" name="PLoS ONE">
        <title>The photosynthetic apparatus and its regulation in the aerobic gammaproteobacterium Congregibacter litoralis gen. nov., sp. nov.</title>
        <authorList>
            <person name="Spring S."/>
            <person name="Lunsdorf H."/>
            <person name="Fuchs B.M."/>
            <person name="Tindall B.J."/>
        </authorList>
    </citation>
    <scope>NUCLEOTIDE SEQUENCE [LARGE SCALE GENOMIC DNA]</scope>
    <source>
        <strain evidence="11">KT71</strain>
    </source>
</reference>
<protein>
    <recommendedName>
        <fullName evidence="2">histidine kinase</fullName>
        <ecNumber evidence="2">2.7.13.3</ecNumber>
    </recommendedName>
</protein>
<keyword evidence="3" id="KW-0597">Phosphoprotein</keyword>
<feature type="transmembrane region" description="Helical" evidence="9">
    <location>
        <begin position="113"/>
        <end position="144"/>
    </location>
</feature>
<dbReference type="Pfam" id="PF00512">
    <property type="entry name" value="HisKA"/>
    <property type="match status" value="1"/>
</dbReference>
<feature type="transmembrane region" description="Helical" evidence="9">
    <location>
        <begin position="54"/>
        <end position="77"/>
    </location>
</feature>
<evidence type="ECO:0000256" key="8">
    <source>
        <dbReference type="ARBA" id="ARBA00023012"/>
    </source>
</evidence>
<evidence type="ECO:0000256" key="3">
    <source>
        <dbReference type="ARBA" id="ARBA00022553"/>
    </source>
</evidence>
<dbReference type="SMART" id="SM00387">
    <property type="entry name" value="HATPase_c"/>
    <property type="match status" value="1"/>
</dbReference>
<keyword evidence="5" id="KW-0547">Nucleotide-binding</keyword>
<dbReference type="GO" id="GO:0005524">
    <property type="term" value="F:ATP binding"/>
    <property type="evidence" value="ECO:0007669"/>
    <property type="project" value="UniProtKB-KW"/>
</dbReference>
<dbReference type="Gene3D" id="3.30.565.10">
    <property type="entry name" value="Histidine kinase-like ATPase, C-terminal domain"/>
    <property type="match status" value="1"/>
</dbReference>
<keyword evidence="8" id="KW-0902">Two-component regulatory system</keyword>
<dbReference type="InterPro" id="IPR036890">
    <property type="entry name" value="HATPase_C_sf"/>
</dbReference>
<dbReference type="RefSeq" id="WP_023660399.1">
    <property type="nucleotide sequence ID" value="NZ_CM002299.1"/>
</dbReference>
<dbReference type="GO" id="GO:0000155">
    <property type="term" value="F:phosphorelay sensor kinase activity"/>
    <property type="evidence" value="ECO:0007669"/>
    <property type="project" value="InterPro"/>
</dbReference>
<dbReference type="InterPro" id="IPR005467">
    <property type="entry name" value="His_kinase_dom"/>
</dbReference>
<dbReference type="InterPro" id="IPR004358">
    <property type="entry name" value="Sig_transdc_His_kin-like_C"/>
</dbReference>
<dbReference type="STRING" id="314285.KT71_19657"/>
<dbReference type="GO" id="GO:0000156">
    <property type="term" value="F:phosphorelay response regulator activity"/>
    <property type="evidence" value="ECO:0007669"/>
    <property type="project" value="TreeGrafter"/>
</dbReference>
<keyword evidence="9" id="KW-0812">Transmembrane</keyword>
<dbReference type="SMART" id="SM00388">
    <property type="entry name" value="HisKA"/>
    <property type="match status" value="1"/>
</dbReference>
<comment type="caution">
    <text evidence="11">The sequence shown here is derived from an EMBL/GenBank/DDBJ whole genome shotgun (WGS) entry which is preliminary data.</text>
</comment>
<keyword evidence="9" id="KW-1133">Transmembrane helix</keyword>
<dbReference type="Pfam" id="PF02518">
    <property type="entry name" value="HATPase_c"/>
    <property type="match status" value="1"/>
</dbReference>
<dbReference type="eggNOG" id="COG2205">
    <property type="taxonomic scope" value="Bacteria"/>
</dbReference>
<evidence type="ECO:0000256" key="7">
    <source>
        <dbReference type="ARBA" id="ARBA00022840"/>
    </source>
</evidence>
<dbReference type="Pfam" id="PF25323">
    <property type="entry name" value="6TM_PilS"/>
    <property type="match status" value="1"/>
</dbReference>
<accession>A4ADU6</accession>
<reference evidence="11 12" key="1">
    <citation type="journal article" date="2007" name="Proc. Natl. Acad. Sci. U.S.A.">
        <title>Characterization of a marine gammaproteobacterium capable of aerobic anoxygenic photosynthesis.</title>
        <authorList>
            <person name="Fuchs B.M."/>
            <person name="Spring S."/>
            <person name="Teeling H."/>
            <person name="Quast C."/>
            <person name="Wulf J."/>
            <person name="Schattenhofer M."/>
            <person name="Yan S."/>
            <person name="Ferriera S."/>
            <person name="Johnson J."/>
            <person name="Glockner F.O."/>
            <person name="Amann R."/>
        </authorList>
    </citation>
    <scope>NUCLEOTIDE SEQUENCE [LARGE SCALE GENOMIC DNA]</scope>
    <source>
        <strain evidence="11">KT71</strain>
    </source>
</reference>
<dbReference type="PRINTS" id="PR00344">
    <property type="entry name" value="BCTRLSENSOR"/>
</dbReference>
<evidence type="ECO:0000313" key="12">
    <source>
        <dbReference type="Proteomes" id="UP000019205"/>
    </source>
</evidence>
<organism evidence="11 12">
    <name type="scientific">Congregibacter litoralis KT71</name>
    <dbReference type="NCBI Taxonomy" id="314285"/>
    <lineage>
        <taxon>Bacteria</taxon>
        <taxon>Pseudomonadati</taxon>
        <taxon>Pseudomonadota</taxon>
        <taxon>Gammaproteobacteria</taxon>
        <taxon>Cellvibrionales</taxon>
        <taxon>Halieaceae</taxon>
        <taxon>Congregibacter</taxon>
    </lineage>
</organism>
<dbReference type="OrthoDB" id="2521613at2"/>
<feature type="transmembrane region" description="Helical" evidence="9">
    <location>
        <begin position="164"/>
        <end position="185"/>
    </location>
</feature>
<dbReference type="GO" id="GO:0030295">
    <property type="term" value="F:protein kinase activator activity"/>
    <property type="evidence" value="ECO:0007669"/>
    <property type="project" value="TreeGrafter"/>
</dbReference>
<dbReference type="HOGENOM" id="CLU_000445_114_39_6"/>
<feature type="transmembrane region" description="Helical" evidence="9">
    <location>
        <begin position="20"/>
        <end position="42"/>
    </location>
</feature>
<evidence type="ECO:0000313" key="11">
    <source>
        <dbReference type="EMBL" id="EAQ95828.2"/>
    </source>
</evidence>
<dbReference type="InterPro" id="IPR036097">
    <property type="entry name" value="HisK_dim/P_sf"/>
</dbReference>
<evidence type="ECO:0000256" key="2">
    <source>
        <dbReference type="ARBA" id="ARBA00012438"/>
    </source>
</evidence>
<comment type="catalytic activity">
    <reaction evidence="1">
        <text>ATP + protein L-histidine = ADP + protein N-phospho-L-histidine.</text>
        <dbReference type="EC" id="2.7.13.3"/>
    </reaction>
</comment>
<dbReference type="CDD" id="cd00082">
    <property type="entry name" value="HisKA"/>
    <property type="match status" value="1"/>
</dbReference>
<dbReference type="PANTHER" id="PTHR42878:SF7">
    <property type="entry name" value="SENSOR HISTIDINE KINASE GLRK"/>
    <property type="match status" value="1"/>
</dbReference>
<evidence type="ECO:0000256" key="4">
    <source>
        <dbReference type="ARBA" id="ARBA00022679"/>
    </source>
</evidence>
<keyword evidence="6 11" id="KW-0418">Kinase</keyword>
<dbReference type="EMBL" id="AAOA02000005">
    <property type="protein sequence ID" value="EAQ95828.2"/>
    <property type="molecule type" value="Genomic_DNA"/>
</dbReference>
<dbReference type="AlphaFoldDB" id="A4ADU6"/>
<evidence type="ECO:0000259" key="10">
    <source>
        <dbReference type="PROSITE" id="PS50109"/>
    </source>
</evidence>
<evidence type="ECO:0000256" key="6">
    <source>
        <dbReference type="ARBA" id="ARBA00022777"/>
    </source>
</evidence>
<gene>
    <name evidence="11" type="ORF">KT71_19657</name>
</gene>
<sequence length="539" mass="59226">MSNPDILVPPGPVGTEQNQLLFRIYLIYRTVLSVVFLVLITLPATRQLVGAQNPALYTAVSSIFLFSNIALLGVVAARWQSSNARLVLLFSVDIACITLLSDASGGMSSGLPLLLAITVASSAVLISNRTVATLVAALTVLAVLGDTLRLMSTTNAGIKALFPAGLLGLLFFIVSGIVQLVALRLGRVEALASERASDIYRLQRLNEQIVQNMQTGILLVDSQNRARVLNAAAGRLLDPSRPIALEQGRALADYSDALSERIEKFRRSGEQIGSPFEARGDGAELVARFHSLEGGEENQILVFLEDYRPVAAYAQSLKLSSLGRLAGSIAHEIRNPLGAISHASQLLNESPTLADDDRRMVDMVLTNSQRVNDIVESVMQISRREPPKLETLRLADWLEGYYERYRGARDNPGALNIEYVDPHACVLVDPEHLERVLDNLVDNAMRHSELATQRPAAELRVRVDRKKRECVIDVYDDGQGVNDADVPRLFEPFFTRSQGGSGLGLYLCRELCELNQARIAYFPTSEGRSRFQITIEHQE</sequence>
<proteinExistence type="predicted"/>